<dbReference type="SUPFAM" id="SSF55729">
    <property type="entry name" value="Acyl-CoA N-acyltransferases (Nat)"/>
    <property type="match status" value="1"/>
</dbReference>
<dbReference type="Gene3D" id="3.40.630.30">
    <property type="match status" value="1"/>
</dbReference>
<reference evidence="2" key="2">
    <citation type="submission" date="2021-08" db="EMBL/GenBank/DDBJ databases">
        <authorList>
            <person name="Tani A."/>
            <person name="Ola A."/>
            <person name="Ogura Y."/>
            <person name="Katsura K."/>
            <person name="Hayashi T."/>
        </authorList>
    </citation>
    <scope>NUCLEOTIDE SEQUENCE</scope>
    <source>
        <strain evidence="2">KCTC 52305</strain>
    </source>
</reference>
<evidence type="ECO:0000313" key="3">
    <source>
        <dbReference type="Proteomes" id="UP001055167"/>
    </source>
</evidence>
<comment type="caution">
    <text evidence="2">The sequence shown here is derived from an EMBL/GenBank/DDBJ whole genome shotgun (WGS) entry which is preliminary data.</text>
</comment>
<dbReference type="RefSeq" id="WP_128561400.1">
    <property type="nucleotide sequence ID" value="NZ_BPQH01000002.1"/>
</dbReference>
<dbReference type="PROSITE" id="PS51186">
    <property type="entry name" value="GNAT"/>
    <property type="match status" value="1"/>
</dbReference>
<dbReference type="InterPro" id="IPR000182">
    <property type="entry name" value="GNAT_dom"/>
</dbReference>
<sequence length="210" mass="23146">MFPDLTRDDVFRLETRRLWLRWARQADAHAIVRLAGEKAVAGMTARIPHPLDPPSVETFIIEARRANAEGRSLTMAITPRRQPGTVIGVVGITPDPERGVPHLGYWLGVPHWGQGLATEAARAMIDAFFAYTDGRELTASARVVNPASRRVLEKCGFAALGSGLQAFPARGGVFPVDHFRLDRRAWDSLKTWRAAGLVFDRPDSRPCLGA</sequence>
<keyword evidence="3" id="KW-1185">Reference proteome</keyword>
<dbReference type="Proteomes" id="UP001055167">
    <property type="component" value="Unassembled WGS sequence"/>
</dbReference>
<name>A0ABQ4QSW0_9HYPH</name>
<dbReference type="PANTHER" id="PTHR43792:SF1">
    <property type="entry name" value="N-ACETYLTRANSFERASE DOMAIN-CONTAINING PROTEIN"/>
    <property type="match status" value="1"/>
</dbReference>
<organism evidence="2 3">
    <name type="scientific">Methylobacterium crusticola</name>
    <dbReference type="NCBI Taxonomy" id="1697972"/>
    <lineage>
        <taxon>Bacteria</taxon>
        <taxon>Pseudomonadati</taxon>
        <taxon>Pseudomonadota</taxon>
        <taxon>Alphaproteobacteria</taxon>
        <taxon>Hyphomicrobiales</taxon>
        <taxon>Methylobacteriaceae</taxon>
        <taxon>Methylobacterium</taxon>
    </lineage>
</organism>
<accession>A0ABQ4QSW0</accession>
<dbReference type="EMBL" id="BPQH01000002">
    <property type="protein sequence ID" value="GJD48146.1"/>
    <property type="molecule type" value="Genomic_DNA"/>
</dbReference>
<gene>
    <name evidence="2" type="ORF">OPKNFCMD_0862</name>
</gene>
<dbReference type="InterPro" id="IPR051531">
    <property type="entry name" value="N-acetyltransferase"/>
</dbReference>
<dbReference type="PANTHER" id="PTHR43792">
    <property type="entry name" value="GNAT FAMILY, PUTATIVE (AFU_ORTHOLOGUE AFUA_3G00765)-RELATED-RELATED"/>
    <property type="match status" value="1"/>
</dbReference>
<feature type="domain" description="N-acetyltransferase" evidence="1">
    <location>
        <begin position="30"/>
        <end position="186"/>
    </location>
</feature>
<evidence type="ECO:0000313" key="2">
    <source>
        <dbReference type="EMBL" id="GJD48146.1"/>
    </source>
</evidence>
<proteinExistence type="predicted"/>
<protein>
    <recommendedName>
        <fullName evidence="1">N-acetyltransferase domain-containing protein</fullName>
    </recommendedName>
</protein>
<reference evidence="2" key="1">
    <citation type="journal article" date="2021" name="Front. Microbiol.">
        <title>Comprehensive Comparative Genomics and Phenotyping of Methylobacterium Species.</title>
        <authorList>
            <person name="Alessa O."/>
            <person name="Ogura Y."/>
            <person name="Fujitani Y."/>
            <person name="Takami H."/>
            <person name="Hayashi T."/>
            <person name="Sahin N."/>
            <person name="Tani A."/>
        </authorList>
    </citation>
    <scope>NUCLEOTIDE SEQUENCE</scope>
    <source>
        <strain evidence="2">KCTC 52305</strain>
    </source>
</reference>
<evidence type="ECO:0000259" key="1">
    <source>
        <dbReference type="PROSITE" id="PS51186"/>
    </source>
</evidence>
<dbReference type="InterPro" id="IPR016181">
    <property type="entry name" value="Acyl_CoA_acyltransferase"/>
</dbReference>
<dbReference type="Pfam" id="PF13302">
    <property type="entry name" value="Acetyltransf_3"/>
    <property type="match status" value="1"/>
</dbReference>